<dbReference type="Proteomes" id="UP000305778">
    <property type="component" value="Unassembled WGS sequence"/>
</dbReference>
<dbReference type="InterPro" id="IPR048142">
    <property type="entry name" value="QRL_CxxC_CxxC"/>
</dbReference>
<gene>
    <name evidence="1" type="ORF">FCI23_22010</name>
</gene>
<evidence type="ECO:0000313" key="1">
    <source>
        <dbReference type="EMBL" id="TKA09522.1"/>
    </source>
</evidence>
<dbReference type="EMBL" id="SUMC01000021">
    <property type="protein sequence ID" value="TKA09522.1"/>
    <property type="molecule type" value="Genomic_DNA"/>
</dbReference>
<reference evidence="1 2" key="1">
    <citation type="submission" date="2019-04" db="EMBL/GenBank/DDBJ databases">
        <title>Streptomyces oryziradicis sp. nov., a novel actinomycete isolated from rhizosphere soil of rice (Oryza sativa L.).</title>
        <authorList>
            <person name="Li C."/>
        </authorList>
    </citation>
    <scope>NUCLEOTIDE SEQUENCE [LARGE SCALE GENOMIC DNA]</scope>
    <source>
        <strain evidence="1 2">NEAU-C40</strain>
    </source>
</reference>
<proteinExistence type="predicted"/>
<evidence type="ECO:0000313" key="2">
    <source>
        <dbReference type="Proteomes" id="UP000305778"/>
    </source>
</evidence>
<organism evidence="1 2">
    <name type="scientific">Actinacidiphila oryziradicis</name>
    <dbReference type="NCBI Taxonomy" id="2571141"/>
    <lineage>
        <taxon>Bacteria</taxon>
        <taxon>Bacillati</taxon>
        <taxon>Actinomycetota</taxon>
        <taxon>Actinomycetes</taxon>
        <taxon>Kitasatosporales</taxon>
        <taxon>Streptomycetaceae</taxon>
        <taxon>Actinacidiphila</taxon>
    </lineage>
</organism>
<dbReference type="AlphaFoldDB" id="A0A4U0SIV6"/>
<name>A0A4U0SIV6_9ACTN</name>
<keyword evidence="2" id="KW-1185">Reference proteome</keyword>
<sequence length="123" mass="13917">MRFYDPTGAKYGLPTYPFRLAPDEYATRRQLRAAGLRPGGQDVAAQLMWRSRRYGRRVRIAYLYRTDRAKPVRPMTPAKWAALALANAARRVCPQCRTDAGYIISTSLGMCVTCAFPEEQRAA</sequence>
<protein>
    <submittedName>
        <fullName evidence="1">Uncharacterized protein</fullName>
    </submittedName>
</protein>
<dbReference type="NCBIfam" id="NF041638">
    <property type="entry name" value="QRL_CxxC_CxxC"/>
    <property type="match status" value="1"/>
</dbReference>
<dbReference type="RefSeq" id="WP_136725651.1">
    <property type="nucleotide sequence ID" value="NZ_SUMC01000021.1"/>
</dbReference>
<accession>A0A4U0SIV6</accession>
<dbReference type="OrthoDB" id="4553528at2"/>
<comment type="caution">
    <text evidence="1">The sequence shown here is derived from an EMBL/GenBank/DDBJ whole genome shotgun (WGS) entry which is preliminary data.</text>
</comment>